<keyword evidence="2" id="KW-0560">Oxidoreductase</keyword>
<dbReference type="GO" id="GO:0006783">
    <property type="term" value="P:heme biosynthetic process"/>
    <property type="evidence" value="ECO:0007669"/>
    <property type="project" value="TreeGrafter"/>
</dbReference>
<dbReference type="Gene3D" id="3.40.50.360">
    <property type="match status" value="1"/>
</dbReference>
<comment type="caution">
    <text evidence="2">The sequence shown here is derived from an EMBL/GenBank/DDBJ whole genome shotgun (WGS) entry which is preliminary data.</text>
</comment>
<dbReference type="InterPro" id="IPR029039">
    <property type="entry name" value="Flavoprotein-like_sf"/>
</dbReference>
<dbReference type="InterPro" id="IPR008254">
    <property type="entry name" value="Flavodoxin/NO_synth"/>
</dbReference>
<dbReference type="InterPro" id="IPR052200">
    <property type="entry name" value="Protoporphyrinogen_IX_DH"/>
</dbReference>
<organism evidence="2 3">
    <name type="scientific">Micrococcus cohnii</name>
    <dbReference type="NCBI Taxonomy" id="993416"/>
    <lineage>
        <taxon>Bacteria</taxon>
        <taxon>Bacillati</taxon>
        <taxon>Actinomycetota</taxon>
        <taxon>Actinomycetes</taxon>
        <taxon>Micrococcales</taxon>
        <taxon>Micrococcaceae</taxon>
        <taxon>Micrococcus</taxon>
    </lineage>
</organism>
<dbReference type="GO" id="GO:0070819">
    <property type="term" value="F:menaquinone-dependent protoporphyrinogen oxidase activity"/>
    <property type="evidence" value="ECO:0007669"/>
    <property type="project" value="TreeGrafter"/>
</dbReference>
<accession>A0A7W7M3U7</accession>
<dbReference type="Proteomes" id="UP000540191">
    <property type="component" value="Unassembled WGS sequence"/>
</dbReference>
<keyword evidence="3" id="KW-1185">Reference proteome</keyword>
<evidence type="ECO:0000313" key="2">
    <source>
        <dbReference type="EMBL" id="MBB4735918.1"/>
    </source>
</evidence>
<dbReference type="RefSeq" id="WP_184241506.1">
    <property type="nucleotide sequence ID" value="NZ_JACHNA010000001.1"/>
</dbReference>
<reference evidence="2 3" key="1">
    <citation type="submission" date="2020-08" db="EMBL/GenBank/DDBJ databases">
        <title>Sequencing the genomes of 1000 actinobacteria strains.</title>
        <authorList>
            <person name="Klenk H.-P."/>
        </authorList>
    </citation>
    <scope>NUCLEOTIDE SEQUENCE [LARGE SCALE GENOMIC DNA]</scope>
    <source>
        <strain evidence="2 3">DSM 23974</strain>
    </source>
</reference>
<feature type="domain" description="Flavodoxin-like" evidence="1">
    <location>
        <begin position="3"/>
        <end position="153"/>
    </location>
</feature>
<gene>
    <name evidence="2" type="ORF">HDA30_001426</name>
</gene>
<dbReference type="GO" id="GO:0010181">
    <property type="term" value="F:FMN binding"/>
    <property type="evidence" value="ECO:0007669"/>
    <property type="project" value="InterPro"/>
</dbReference>
<name>A0A7W7M3U7_9MICC</name>
<dbReference type="AlphaFoldDB" id="A0A7W7M3U7"/>
<dbReference type="EC" id="1.3.5.3" evidence="2"/>
<dbReference type="PANTHER" id="PTHR38030:SF2">
    <property type="entry name" value="PROTOPORPHYRINOGEN IX DEHYDROGENASE [QUINONE]"/>
    <property type="match status" value="1"/>
</dbReference>
<dbReference type="EMBL" id="JACHNA010000001">
    <property type="protein sequence ID" value="MBB4735918.1"/>
    <property type="molecule type" value="Genomic_DNA"/>
</dbReference>
<proteinExistence type="predicted"/>
<dbReference type="Pfam" id="PF12724">
    <property type="entry name" value="Flavodoxin_5"/>
    <property type="match status" value="1"/>
</dbReference>
<dbReference type="PROSITE" id="PS50902">
    <property type="entry name" value="FLAVODOXIN_LIKE"/>
    <property type="match status" value="1"/>
</dbReference>
<sequence length="158" mass="17124">MTTLVVSSSAHGSTRQIAERVAQTLRDAQAIDTVVEDVSEAAVWLATADAVVVAAPVYNGRLAKDAQGFLDTRRAELTKKPLVLLVSGGAPELDADLRAKLEAYGPREIGYFRGAVVEERLGFLDKLKIKLAGARFGDFRQWDEIEHWAKSLHGHGAA</sequence>
<evidence type="ECO:0000259" key="1">
    <source>
        <dbReference type="PROSITE" id="PS50902"/>
    </source>
</evidence>
<dbReference type="InterPro" id="IPR026816">
    <property type="entry name" value="Flavodoxin_dom"/>
</dbReference>
<dbReference type="PANTHER" id="PTHR38030">
    <property type="entry name" value="PROTOPORPHYRINOGEN IX DEHYDROGENASE [MENAQUINONE]"/>
    <property type="match status" value="1"/>
</dbReference>
<dbReference type="SUPFAM" id="SSF52218">
    <property type="entry name" value="Flavoproteins"/>
    <property type="match status" value="1"/>
</dbReference>
<protein>
    <submittedName>
        <fullName evidence="2">Menaquinone-dependent protoporphyrinogen oxidase</fullName>
        <ecNumber evidence="2">1.3.5.3</ecNumber>
    </submittedName>
</protein>
<evidence type="ECO:0000313" key="3">
    <source>
        <dbReference type="Proteomes" id="UP000540191"/>
    </source>
</evidence>